<evidence type="ECO:0000256" key="4">
    <source>
        <dbReference type="ARBA" id="ARBA00022679"/>
    </source>
</evidence>
<dbReference type="FunFam" id="3.40.640.10:FF:000033">
    <property type="entry name" value="Aspartate aminotransferase"/>
    <property type="match status" value="1"/>
</dbReference>
<evidence type="ECO:0000256" key="2">
    <source>
        <dbReference type="ARBA" id="ARBA00007441"/>
    </source>
</evidence>
<comment type="cofactor">
    <cofactor evidence="1">
        <name>pyridoxal 5'-phosphate</name>
        <dbReference type="ChEBI" id="CHEBI:597326"/>
    </cofactor>
</comment>
<evidence type="ECO:0000256" key="5">
    <source>
        <dbReference type="ARBA" id="ARBA00022898"/>
    </source>
</evidence>
<dbReference type="InterPro" id="IPR051326">
    <property type="entry name" value="Kynurenine-oxoglutarate_AT"/>
</dbReference>
<dbReference type="Gene3D" id="3.40.640.10">
    <property type="entry name" value="Type I PLP-dependent aspartate aminotransferase-like (Major domain)"/>
    <property type="match status" value="1"/>
</dbReference>
<dbReference type="InterPro" id="IPR015424">
    <property type="entry name" value="PyrdxlP-dep_Trfase"/>
</dbReference>
<name>A0A4Q6XNW2_9SPHI</name>
<dbReference type="InterPro" id="IPR004839">
    <property type="entry name" value="Aminotransferase_I/II_large"/>
</dbReference>
<dbReference type="EMBL" id="SGIT01000007">
    <property type="protein sequence ID" value="RZF57424.1"/>
    <property type="molecule type" value="Genomic_DNA"/>
</dbReference>
<protein>
    <submittedName>
        <fullName evidence="7">Aminotransferase class I/II-fold pyridoxal phosphate-dependent enzyme</fullName>
    </submittedName>
</protein>
<evidence type="ECO:0000313" key="7">
    <source>
        <dbReference type="EMBL" id="RZF57424.1"/>
    </source>
</evidence>
<dbReference type="GO" id="GO:0030170">
    <property type="term" value="F:pyridoxal phosphate binding"/>
    <property type="evidence" value="ECO:0007669"/>
    <property type="project" value="InterPro"/>
</dbReference>
<gene>
    <name evidence="7" type="ORF">EWE74_20580</name>
</gene>
<keyword evidence="8" id="KW-1185">Reference proteome</keyword>
<dbReference type="InterPro" id="IPR015421">
    <property type="entry name" value="PyrdxlP-dep_Trfase_major"/>
</dbReference>
<dbReference type="GO" id="GO:0005737">
    <property type="term" value="C:cytoplasm"/>
    <property type="evidence" value="ECO:0007669"/>
    <property type="project" value="TreeGrafter"/>
</dbReference>
<comment type="caution">
    <text evidence="7">The sequence shown here is derived from an EMBL/GenBank/DDBJ whole genome shotgun (WGS) entry which is preliminary data.</text>
</comment>
<dbReference type="CDD" id="cd00609">
    <property type="entry name" value="AAT_like"/>
    <property type="match status" value="1"/>
</dbReference>
<dbReference type="InterPro" id="IPR015422">
    <property type="entry name" value="PyrdxlP-dep_Trfase_small"/>
</dbReference>
<organism evidence="7 8">
    <name type="scientific">Sphingobacterium corticibacterium</name>
    <dbReference type="NCBI Taxonomy" id="2484746"/>
    <lineage>
        <taxon>Bacteria</taxon>
        <taxon>Pseudomonadati</taxon>
        <taxon>Bacteroidota</taxon>
        <taxon>Sphingobacteriia</taxon>
        <taxon>Sphingobacteriales</taxon>
        <taxon>Sphingobacteriaceae</taxon>
        <taxon>Sphingobacterium</taxon>
    </lineage>
</organism>
<evidence type="ECO:0000259" key="6">
    <source>
        <dbReference type="Pfam" id="PF00155"/>
    </source>
</evidence>
<evidence type="ECO:0000313" key="8">
    <source>
        <dbReference type="Proteomes" id="UP000292855"/>
    </source>
</evidence>
<evidence type="ECO:0000256" key="3">
    <source>
        <dbReference type="ARBA" id="ARBA00022576"/>
    </source>
</evidence>
<feature type="domain" description="Aminotransferase class I/classII large" evidence="6">
    <location>
        <begin position="34"/>
        <end position="382"/>
    </location>
</feature>
<dbReference type="PANTHER" id="PTHR43807">
    <property type="entry name" value="FI04487P"/>
    <property type="match status" value="1"/>
</dbReference>
<dbReference type="OrthoDB" id="9802328at2"/>
<keyword evidence="3 7" id="KW-0032">Aminotransferase</keyword>
<reference evidence="7 8" key="1">
    <citation type="submission" date="2019-02" db="EMBL/GenBank/DDBJ databases">
        <authorList>
            <person name="Li Y."/>
        </authorList>
    </citation>
    <scope>NUCLEOTIDE SEQUENCE [LARGE SCALE GENOMIC DNA]</scope>
    <source>
        <strain evidence="7 8">30C10-4-7</strain>
    </source>
</reference>
<dbReference type="Pfam" id="PF00155">
    <property type="entry name" value="Aminotran_1_2"/>
    <property type="match status" value="1"/>
</dbReference>
<dbReference type="AlphaFoldDB" id="A0A4Q6XNW2"/>
<dbReference type="RefSeq" id="WP_130143548.1">
    <property type="nucleotide sequence ID" value="NZ_SGIT01000007.1"/>
</dbReference>
<dbReference type="GO" id="GO:0016212">
    <property type="term" value="F:kynurenine-oxoglutarate transaminase activity"/>
    <property type="evidence" value="ECO:0007669"/>
    <property type="project" value="TreeGrafter"/>
</dbReference>
<evidence type="ECO:0000256" key="1">
    <source>
        <dbReference type="ARBA" id="ARBA00001933"/>
    </source>
</evidence>
<keyword evidence="5" id="KW-0663">Pyridoxal phosphate</keyword>
<proteinExistence type="inferred from homology"/>
<accession>A0A4Q6XNW2</accession>
<sequence>MTASFQRAKFVSKLPETEISIFSRMSALAQEHKAINLSQGFPNYPTSEKLIALVDHYMRKGCNQYAPMPGIFPLREVLAEKIHMLYQVDVDVEKEITITSGGTQALFTAIATLIRPGDEVIVFEPAYDSYRPSVELFGGKVVPVTLKAPHFTIDWKEVETLISPRTKLIIVNNPTNPSTKIWKKRDFEALGKLVQDTSITILGDEVYEHIVYDNQIHWSLLQFPTLWERSFVVASFGKLLHTTGWKLGYVAAPAYLTTEFRKIHQFNVFSANTPMQFAIADYIRDKDSYLSLPAFFQEKRDLFIEGLKASRFQSLPCEGTYFLLMDYAPISDLPELAYATQLTTQFKVATVPVSAFYASSCDQRLLRICFAKDKDTLNRALDLLIKI</sequence>
<dbReference type="PANTHER" id="PTHR43807:SF20">
    <property type="entry name" value="FI04487P"/>
    <property type="match status" value="1"/>
</dbReference>
<dbReference type="Gene3D" id="3.90.1150.10">
    <property type="entry name" value="Aspartate Aminotransferase, domain 1"/>
    <property type="match status" value="1"/>
</dbReference>
<dbReference type="Proteomes" id="UP000292855">
    <property type="component" value="Unassembled WGS sequence"/>
</dbReference>
<dbReference type="NCBIfam" id="NF006569">
    <property type="entry name" value="PRK09082.1"/>
    <property type="match status" value="1"/>
</dbReference>
<keyword evidence="4 7" id="KW-0808">Transferase</keyword>
<dbReference type="SUPFAM" id="SSF53383">
    <property type="entry name" value="PLP-dependent transferases"/>
    <property type="match status" value="1"/>
</dbReference>
<comment type="similarity">
    <text evidence="2">Belongs to the class-I pyridoxal-phosphate-dependent aminotransferase family.</text>
</comment>